<evidence type="ECO:0000313" key="2">
    <source>
        <dbReference type="Proteomes" id="UP000466442"/>
    </source>
</evidence>
<name>A0A6A4JMK9_APOLU</name>
<proteinExistence type="predicted"/>
<protein>
    <submittedName>
        <fullName evidence="1">Uncharacterized protein</fullName>
    </submittedName>
</protein>
<organism evidence="1 2">
    <name type="scientific">Apolygus lucorum</name>
    <name type="common">Small green plant bug</name>
    <name type="synonym">Lygocoris lucorum</name>
    <dbReference type="NCBI Taxonomy" id="248454"/>
    <lineage>
        <taxon>Eukaryota</taxon>
        <taxon>Metazoa</taxon>
        <taxon>Ecdysozoa</taxon>
        <taxon>Arthropoda</taxon>
        <taxon>Hexapoda</taxon>
        <taxon>Insecta</taxon>
        <taxon>Pterygota</taxon>
        <taxon>Neoptera</taxon>
        <taxon>Paraneoptera</taxon>
        <taxon>Hemiptera</taxon>
        <taxon>Heteroptera</taxon>
        <taxon>Panheteroptera</taxon>
        <taxon>Cimicomorpha</taxon>
        <taxon>Miridae</taxon>
        <taxon>Mirini</taxon>
        <taxon>Apolygus</taxon>
    </lineage>
</organism>
<keyword evidence="2" id="KW-1185">Reference proteome</keyword>
<accession>A0A6A4JMK9</accession>
<dbReference type="Proteomes" id="UP000466442">
    <property type="component" value="Unassembled WGS sequence"/>
</dbReference>
<dbReference type="AlphaFoldDB" id="A0A6A4JMK9"/>
<gene>
    <name evidence="1" type="ORF">GE061_016549</name>
</gene>
<sequence>MIGMEEEASTMTVDNFILIWLSSYIECGDESSICPTATVWNASQCIRRISTSRIGKPRPAEASSRPAGLSSTAEQCIPRLWGDTEPG</sequence>
<dbReference type="EMBL" id="WIXP02000007">
    <property type="protein sequence ID" value="KAF6208099.1"/>
    <property type="molecule type" value="Genomic_DNA"/>
</dbReference>
<evidence type="ECO:0000313" key="1">
    <source>
        <dbReference type="EMBL" id="KAF6208099.1"/>
    </source>
</evidence>
<comment type="caution">
    <text evidence="1">The sequence shown here is derived from an EMBL/GenBank/DDBJ whole genome shotgun (WGS) entry which is preliminary data.</text>
</comment>
<reference evidence="1" key="1">
    <citation type="journal article" date="2021" name="Mol. Ecol. Resour.">
        <title>Apolygus lucorum genome provides insights into omnivorousness and mesophyll feeding.</title>
        <authorList>
            <person name="Liu Y."/>
            <person name="Liu H."/>
            <person name="Wang H."/>
            <person name="Huang T."/>
            <person name="Liu B."/>
            <person name="Yang B."/>
            <person name="Yin L."/>
            <person name="Li B."/>
            <person name="Zhang Y."/>
            <person name="Zhang S."/>
            <person name="Jiang F."/>
            <person name="Zhang X."/>
            <person name="Ren Y."/>
            <person name="Wang B."/>
            <person name="Wang S."/>
            <person name="Lu Y."/>
            <person name="Wu K."/>
            <person name="Fan W."/>
            <person name="Wang G."/>
        </authorList>
    </citation>
    <scope>NUCLEOTIDE SEQUENCE</scope>
    <source>
        <strain evidence="1">12Hb</strain>
    </source>
</reference>